<sequence length="104" mass="11935">MRLHFTTLYFFISNVQQTLFYSLLLLALAARTTYQETLDRWVGATEKELVREFGAPQSSYEVEGSRFLKFERAGQYVVPPTPVTYETMVVKNRAYTRAYGGSGC</sequence>
<keyword evidence="2" id="KW-1185">Reference proteome</keyword>
<organism evidence="1 2">
    <name type="scientific">Ignatzschineria indica</name>
    <dbReference type="NCBI Taxonomy" id="472583"/>
    <lineage>
        <taxon>Bacteria</taxon>
        <taxon>Pseudomonadati</taxon>
        <taxon>Pseudomonadota</taxon>
        <taxon>Gammaproteobacteria</taxon>
        <taxon>Cardiobacteriales</taxon>
        <taxon>Ignatzschineriaceae</taxon>
        <taxon>Ignatzschineria</taxon>
    </lineage>
</organism>
<evidence type="ECO:0000313" key="1">
    <source>
        <dbReference type="EMBL" id="PWD82198.1"/>
    </source>
</evidence>
<dbReference type="AlphaFoldDB" id="A0A2U2AHR4"/>
<evidence type="ECO:0000313" key="2">
    <source>
        <dbReference type="Proteomes" id="UP000244948"/>
    </source>
</evidence>
<dbReference type="EMBL" id="QEWR01000009">
    <property type="protein sequence ID" value="PWD82198.1"/>
    <property type="molecule type" value="Genomic_DNA"/>
</dbReference>
<proteinExistence type="predicted"/>
<accession>A0A2U2AHR4</accession>
<name>A0A2U2AHR4_9GAMM</name>
<comment type="caution">
    <text evidence="1">The sequence shown here is derived from an EMBL/GenBank/DDBJ whole genome shotgun (WGS) entry which is preliminary data.</text>
</comment>
<dbReference type="Proteomes" id="UP000244948">
    <property type="component" value="Unassembled WGS sequence"/>
</dbReference>
<protein>
    <submittedName>
        <fullName evidence="1">Uncharacterized protein</fullName>
    </submittedName>
</protein>
<gene>
    <name evidence="1" type="ORF">DC082_10300</name>
</gene>
<reference evidence="1 2" key="1">
    <citation type="journal article" date="2018" name="Genome Announc.">
        <title>Ignatzschineria cameli sp. nov., isolated from necrotic foot tissue of dromedaries (Camelus dromedarius) and associated maggots (Wohlfahrtia species) in Dubai.</title>
        <authorList>
            <person name="Tsang C.C."/>
            <person name="Tang J.Y."/>
            <person name="Fong J.Y."/>
            <person name="Kinne J."/>
            <person name="Lee H.H."/>
            <person name="Joseph M."/>
            <person name="Jose S."/>
            <person name="Schuster R.K."/>
            <person name="Tang Y."/>
            <person name="Sivakumar S."/>
            <person name="Chen J.H."/>
            <person name="Teng J.L."/>
            <person name="Lau S.K."/>
            <person name="Wernery U."/>
            <person name="Woo P.C."/>
        </authorList>
    </citation>
    <scope>NUCLEOTIDE SEQUENCE [LARGE SCALE GENOMIC DNA]</scope>
    <source>
        <strain evidence="1 2">KCTC 22643</strain>
    </source>
</reference>